<dbReference type="AlphaFoldDB" id="A0A329RY27"/>
<reference evidence="6 7" key="1">
    <citation type="submission" date="2018-01" db="EMBL/GenBank/DDBJ databases">
        <title>Draft genome of the strawberry crown rot pathogen Phytophthora cactorum.</title>
        <authorList>
            <person name="Armitage A.D."/>
            <person name="Lysoe E."/>
            <person name="Nellist C.F."/>
            <person name="Harrison R.J."/>
            <person name="Brurberg M.B."/>
        </authorList>
    </citation>
    <scope>NUCLEOTIDE SEQUENCE [LARGE SCALE GENOMIC DNA]</scope>
    <source>
        <strain evidence="6 7">10300</strain>
    </source>
</reference>
<gene>
    <name evidence="6" type="ORF">PC110_g14040</name>
    <name evidence="1" type="ORF">PC113_g13375</name>
    <name evidence="2" type="ORF">PC115_g12379</name>
    <name evidence="3" type="ORF">PC117_g12248</name>
    <name evidence="4" type="ORF">PC118_g12996</name>
    <name evidence="5" type="ORF">PC129_g11219</name>
</gene>
<organism evidence="6 7">
    <name type="scientific">Phytophthora cactorum</name>
    <dbReference type="NCBI Taxonomy" id="29920"/>
    <lineage>
        <taxon>Eukaryota</taxon>
        <taxon>Sar</taxon>
        <taxon>Stramenopiles</taxon>
        <taxon>Oomycota</taxon>
        <taxon>Peronosporomycetes</taxon>
        <taxon>Peronosporales</taxon>
        <taxon>Peronosporaceae</taxon>
        <taxon>Phytophthora</taxon>
    </lineage>
</organism>
<comment type="caution">
    <text evidence="6">The sequence shown here is derived from an EMBL/GenBank/DDBJ whole genome shotgun (WGS) entry which is preliminary data.</text>
</comment>
<evidence type="ECO:0000313" key="2">
    <source>
        <dbReference type="EMBL" id="KAG2912270.1"/>
    </source>
</evidence>
<dbReference type="VEuPathDB" id="FungiDB:PC110_g14040"/>
<dbReference type="EMBL" id="MJFZ01000418">
    <property type="protein sequence ID" value="RAW29587.1"/>
    <property type="molecule type" value="Genomic_DNA"/>
</dbReference>
<evidence type="ECO:0000313" key="3">
    <source>
        <dbReference type="EMBL" id="KAG2936054.1"/>
    </source>
</evidence>
<dbReference type="OrthoDB" id="103941at2759"/>
<accession>A0A329RY27</accession>
<evidence type="ECO:0000313" key="7">
    <source>
        <dbReference type="Proteomes" id="UP000251314"/>
    </source>
</evidence>
<dbReference type="Proteomes" id="UP000736787">
    <property type="component" value="Unassembled WGS sequence"/>
</dbReference>
<evidence type="ECO:0000313" key="6">
    <source>
        <dbReference type="EMBL" id="RAW29587.1"/>
    </source>
</evidence>
<evidence type="ECO:0000313" key="5">
    <source>
        <dbReference type="EMBL" id="KAG3217954.1"/>
    </source>
</evidence>
<dbReference type="EMBL" id="RCMV01000390">
    <property type="protein sequence ID" value="KAG3217954.1"/>
    <property type="molecule type" value="Genomic_DNA"/>
</dbReference>
<evidence type="ECO:0000313" key="1">
    <source>
        <dbReference type="EMBL" id="KAG2854361.1"/>
    </source>
</evidence>
<dbReference type="Proteomes" id="UP000735874">
    <property type="component" value="Unassembled WGS sequence"/>
</dbReference>
<evidence type="ECO:0000313" key="4">
    <source>
        <dbReference type="EMBL" id="KAG2977235.1"/>
    </source>
</evidence>
<dbReference type="EMBL" id="RCMK01000332">
    <property type="protein sequence ID" value="KAG2936054.1"/>
    <property type="molecule type" value="Genomic_DNA"/>
</dbReference>
<dbReference type="Proteomes" id="UP000697107">
    <property type="component" value="Unassembled WGS sequence"/>
</dbReference>
<dbReference type="Proteomes" id="UP000774804">
    <property type="component" value="Unassembled WGS sequence"/>
</dbReference>
<proteinExistence type="predicted"/>
<dbReference type="Proteomes" id="UP000760860">
    <property type="component" value="Unassembled WGS sequence"/>
</dbReference>
<dbReference type="EMBL" id="RCMG01000431">
    <property type="protein sequence ID" value="KAG2854361.1"/>
    <property type="molecule type" value="Genomic_DNA"/>
</dbReference>
<sequence>MLAELDCSFGPTEEVGVVLPPEVRNLQEFQTVKVEIGVSQGWPSLDCKSAIWRGYASVEYVVSIRLSPSLRIRQYRLEMRLGGQFPGDDDGNRASILPIDQNAIVPFDAHLLLGLPAGAALPRGFNDPVLLHLFDLVEGIGLRENAG</sequence>
<dbReference type="EMBL" id="RCML01000432">
    <property type="protein sequence ID" value="KAG2977235.1"/>
    <property type="molecule type" value="Genomic_DNA"/>
</dbReference>
<name>A0A329RY27_9STRA</name>
<protein>
    <submittedName>
        <fullName evidence="6">Uncharacterized protein</fullName>
    </submittedName>
</protein>
<dbReference type="EMBL" id="RCMI01000411">
    <property type="protein sequence ID" value="KAG2912270.1"/>
    <property type="molecule type" value="Genomic_DNA"/>
</dbReference>
<keyword evidence="7" id="KW-1185">Reference proteome</keyword>
<reference evidence="5" key="2">
    <citation type="submission" date="2018-05" db="EMBL/GenBank/DDBJ databases">
        <title>Effector identification in a new, highly contiguous assembly of the strawberry crown rot pathogen Phytophthora cactorum.</title>
        <authorList>
            <person name="Armitage A.D."/>
            <person name="Nellist C.F."/>
            <person name="Bates H."/>
            <person name="Vickerstaff R.J."/>
            <person name="Harrison R.J."/>
        </authorList>
    </citation>
    <scope>NUCLEOTIDE SEQUENCE</scope>
    <source>
        <strain evidence="1">15-7</strain>
        <strain evidence="2">4032</strain>
        <strain evidence="3">4040</strain>
        <strain evidence="4">P415</strain>
        <strain evidence="5">P421</strain>
    </source>
</reference>
<dbReference type="Proteomes" id="UP000251314">
    <property type="component" value="Unassembled WGS sequence"/>
</dbReference>